<protein>
    <submittedName>
        <fullName evidence="5">Winged helix-turn-helix transcriptional regulator</fullName>
    </submittedName>
</protein>
<dbReference type="InterPro" id="IPR002577">
    <property type="entry name" value="HTH_HxlR"/>
</dbReference>
<evidence type="ECO:0000313" key="6">
    <source>
        <dbReference type="Proteomes" id="UP001589774"/>
    </source>
</evidence>
<feature type="domain" description="HTH hxlR-type" evidence="4">
    <location>
        <begin position="5"/>
        <end position="104"/>
    </location>
</feature>
<evidence type="ECO:0000313" key="5">
    <source>
        <dbReference type="EMBL" id="MFC0319762.1"/>
    </source>
</evidence>
<evidence type="ECO:0000256" key="1">
    <source>
        <dbReference type="ARBA" id="ARBA00023015"/>
    </source>
</evidence>
<reference evidence="5 6" key="1">
    <citation type="submission" date="2024-09" db="EMBL/GenBank/DDBJ databases">
        <authorList>
            <person name="Sun Q."/>
            <person name="Mori K."/>
        </authorList>
    </citation>
    <scope>NUCLEOTIDE SEQUENCE [LARGE SCALE GENOMIC DNA]</scope>
    <source>
        <strain evidence="5 6">CCM 7765</strain>
    </source>
</reference>
<keyword evidence="1" id="KW-0805">Transcription regulation</keyword>
<keyword evidence="2" id="KW-0238">DNA-binding</keyword>
<dbReference type="Gene3D" id="1.10.10.10">
    <property type="entry name" value="Winged helix-like DNA-binding domain superfamily/Winged helix DNA-binding domain"/>
    <property type="match status" value="1"/>
</dbReference>
<dbReference type="Proteomes" id="UP001589774">
    <property type="component" value="Unassembled WGS sequence"/>
</dbReference>
<comment type="caution">
    <text evidence="5">The sequence shown here is derived from an EMBL/GenBank/DDBJ whole genome shotgun (WGS) entry which is preliminary data.</text>
</comment>
<evidence type="ECO:0000256" key="3">
    <source>
        <dbReference type="ARBA" id="ARBA00023163"/>
    </source>
</evidence>
<organism evidence="5 6">
    <name type="scientific">Olivibacter oleidegradans</name>
    <dbReference type="NCBI Taxonomy" id="760123"/>
    <lineage>
        <taxon>Bacteria</taxon>
        <taxon>Pseudomonadati</taxon>
        <taxon>Bacteroidota</taxon>
        <taxon>Sphingobacteriia</taxon>
        <taxon>Sphingobacteriales</taxon>
        <taxon>Sphingobacteriaceae</taxon>
        <taxon>Olivibacter</taxon>
    </lineage>
</organism>
<dbReference type="PROSITE" id="PS51118">
    <property type="entry name" value="HTH_HXLR"/>
    <property type="match status" value="1"/>
</dbReference>
<accession>A0ABV6HMA1</accession>
<dbReference type="InterPro" id="IPR036390">
    <property type="entry name" value="WH_DNA-bd_sf"/>
</dbReference>
<proteinExistence type="predicted"/>
<dbReference type="InterPro" id="IPR036388">
    <property type="entry name" value="WH-like_DNA-bd_sf"/>
</dbReference>
<dbReference type="PANTHER" id="PTHR33204">
    <property type="entry name" value="TRANSCRIPTIONAL REGULATOR, MARR FAMILY"/>
    <property type="match status" value="1"/>
</dbReference>
<dbReference type="Pfam" id="PF01638">
    <property type="entry name" value="HxlR"/>
    <property type="match status" value="1"/>
</dbReference>
<dbReference type="SUPFAM" id="SSF46785">
    <property type="entry name" value="Winged helix' DNA-binding domain"/>
    <property type="match status" value="1"/>
</dbReference>
<dbReference type="RefSeq" id="WP_130855724.1">
    <property type="nucleotide sequence ID" value="NZ_JBHLWO010000002.1"/>
</dbReference>
<name>A0ABV6HMA1_9SPHI</name>
<dbReference type="PANTHER" id="PTHR33204:SF37">
    <property type="entry name" value="HTH-TYPE TRANSCRIPTIONAL REGULATOR YODB"/>
    <property type="match status" value="1"/>
</dbReference>
<evidence type="ECO:0000259" key="4">
    <source>
        <dbReference type="PROSITE" id="PS51118"/>
    </source>
</evidence>
<keyword evidence="6" id="KW-1185">Reference proteome</keyword>
<evidence type="ECO:0000256" key="2">
    <source>
        <dbReference type="ARBA" id="ARBA00023125"/>
    </source>
</evidence>
<sequence>MRSDCPLNYALELFGDKWSLLIIRDIVFFDKRYYQEFLLSEEKISTNILANRLLMLEKNGFIKKKKAPDHKQKIVYSLTEKAIDLVPLIIEIGLWSDKHGHHIPAYKKELILKDVKINKLNALQQLKDKLYRKHISS</sequence>
<gene>
    <name evidence="5" type="ORF">ACFFI0_15680</name>
</gene>
<dbReference type="EMBL" id="JBHLWO010000002">
    <property type="protein sequence ID" value="MFC0319762.1"/>
    <property type="molecule type" value="Genomic_DNA"/>
</dbReference>
<keyword evidence="3" id="KW-0804">Transcription</keyword>